<sequence>MASLSYTYRLRRSSLKTTGVIFAAKARHRLKMNLRVVSVTVHCSMGAGPSGVVVHTVDDVAVVSPRSQVLHFFDVPHLPILPSLPSTPTFT</sequence>
<proteinExistence type="predicted"/>
<accession>A0A0N4YE48</accession>
<dbReference type="WBParaSite" id="NBR_0001494101-mRNA-1">
    <property type="protein sequence ID" value="NBR_0001494101-mRNA-1"/>
    <property type="gene ID" value="NBR_0001494101"/>
</dbReference>
<dbReference type="EMBL" id="UYSL01021544">
    <property type="protein sequence ID" value="VDL78536.1"/>
    <property type="molecule type" value="Genomic_DNA"/>
</dbReference>
<dbReference type="AlphaFoldDB" id="A0A0N4YE48"/>
<protein>
    <submittedName>
        <fullName evidence="1 3">Uncharacterized protein</fullName>
    </submittedName>
</protein>
<evidence type="ECO:0000313" key="1">
    <source>
        <dbReference type="EMBL" id="VDL78536.1"/>
    </source>
</evidence>
<dbReference type="Proteomes" id="UP000271162">
    <property type="component" value="Unassembled WGS sequence"/>
</dbReference>
<organism evidence="3">
    <name type="scientific">Nippostrongylus brasiliensis</name>
    <name type="common">Rat hookworm</name>
    <dbReference type="NCBI Taxonomy" id="27835"/>
    <lineage>
        <taxon>Eukaryota</taxon>
        <taxon>Metazoa</taxon>
        <taxon>Ecdysozoa</taxon>
        <taxon>Nematoda</taxon>
        <taxon>Chromadorea</taxon>
        <taxon>Rhabditida</taxon>
        <taxon>Rhabditina</taxon>
        <taxon>Rhabditomorpha</taxon>
        <taxon>Strongyloidea</taxon>
        <taxon>Heligmosomidae</taxon>
        <taxon>Nippostrongylus</taxon>
    </lineage>
</organism>
<keyword evidence="2" id="KW-1185">Reference proteome</keyword>
<reference evidence="3" key="1">
    <citation type="submission" date="2017-02" db="UniProtKB">
        <authorList>
            <consortium name="WormBaseParasite"/>
        </authorList>
    </citation>
    <scope>IDENTIFICATION</scope>
</reference>
<name>A0A0N4YE48_NIPBR</name>
<evidence type="ECO:0000313" key="3">
    <source>
        <dbReference type="WBParaSite" id="NBR_0001494101-mRNA-1"/>
    </source>
</evidence>
<reference evidence="1 2" key="2">
    <citation type="submission" date="2018-11" db="EMBL/GenBank/DDBJ databases">
        <authorList>
            <consortium name="Pathogen Informatics"/>
        </authorList>
    </citation>
    <scope>NUCLEOTIDE SEQUENCE [LARGE SCALE GENOMIC DNA]</scope>
</reference>
<gene>
    <name evidence="1" type="ORF">NBR_LOCUS14942</name>
</gene>
<evidence type="ECO:0000313" key="2">
    <source>
        <dbReference type="Proteomes" id="UP000271162"/>
    </source>
</evidence>